<dbReference type="GeneID" id="77954168"/>
<evidence type="ECO:0000313" key="2">
    <source>
        <dbReference type="Proteomes" id="UP000596188"/>
    </source>
</evidence>
<keyword evidence="2" id="KW-1185">Reference proteome</keyword>
<protein>
    <submittedName>
        <fullName evidence="1">Uncharacterized protein</fullName>
    </submittedName>
</protein>
<sequence length="102" mass="10758">MAKKIRLDSRGIAEVLNSAAVYAATQELAASVAGAVDATADGEKIPVTRTTRVAAGGRLRSPRRAIDIHLAHPAGLRVEAKRGPLARAAASRGLQVRKRRVQ</sequence>
<dbReference type="KEGG" id="vg:77954168"/>
<dbReference type="EMBL" id="MW055910">
    <property type="protein sequence ID" value="QPX62343.1"/>
    <property type="molecule type" value="Genomic_DNA"/>
</dbReference>
<organism evidence="1 2">
    <name type="scientific">Arthrobacter phage Tbone</name>
    <dbReference type="NCBI Taxonomy" id="2790983"/>
    <lineage>
        <taxon>Viruses</taxon>
        <taxon>Duplodnaviria</taxon>
        <taxon>Heunggongvirae</taxon>
        <taxon>Uroviricota</taxon>
        <taxon>Caudoviricetes</taxon>
        <taxon>Casidaviridae</taxon>
        <taxon>Yangvirus</taxon>
        <taxon>Yangvirus tbone</taxon>
    </lineage>
</organism>
<accession>A0A7T3N196</accession>
<evidence type="ECO:0000313" key="1">
    <source>
        <dbReference type="EMBL" id="QPX62343.1"/>
    </source>
</evidence>
<dbReference type="Proteomes" id="UP000596188">
    <property type="component" value="Segment"/>
</dbReference>
<proteinExistence type="predicted"/>
<dbReference type="RefSeq" id="YP_010677782.1">
    <property type="nucleotide sequence ID" value="NC_071026.1"/>
</dbReference>
<name>A0A7T3N196_9CAUD</name>
<gene>
    <name evidence="1" type="primary">11</name>
    <name evidence="1" type="ORF">SEA_TBONE_11</name>
</gene>
<reference evidence="2" key="1">
    <citation type="submission" date="2020-10" db="EMBL/GenBank/DDBJ databases">
        <authorList>
            <person name="Pedlow M.R."/>
            <person name="Boone T.C."/>
            <person name="Arceneaux K.R."/>
            <person name="Griffin M.J."/>
            <person name="Johnson S.N."/>
            <person name="Melancon R.M."/>
            <person name="Middlebrooks S.K."/>
            <person name="Starkey K.D."/>
            <person name="Young C.N."/>
            <person name="Landry C.A."/>
            <person name="Garlena R.A."/>
            <person name="Russell D.A."/>
            <person name="Jacobs-Sera D."/>
            <person name="Hatfull G.F."/>
        </authorList>
    </citation>
    <scope>NUCLEOTIDE SEQUENCE [LARGE SCALE GENOMIC DNA]</scope>
</reference>